<dbReference type="Proteomes" id="UP001549097">
    <property type="component" value="Unassembled WGS sequence"/>
</dbReference>
<accession>A0ABV2LNU9</accession>
<evidence type="ECO:0000313" key="1">
    <source>
        <dbReference type="EMBL" id="MET3730249.1"/>
    </source>
</evidence>
<gene>
    <name evidence="1" type="ORF">ABID52_003890</name>
</gene>
<comment type="caution">
    <text evidence="1">The sequence shown here is derived from an EMBL/GenBank/DDBJ whole genome shotgun (WGS) entry which is preliminary data.</text>
</comment>
<evidence type="ECO:0000313" key="2">
    <source>
        <dbReference type="Proteomes" id="UP001549097"/>
    </source>
</evidence>
<organism evidence="1 2">
    <name type="scientific">Fictibacillus halophilus</name>
    <dbReference type="NCBI Taxonomy" id="1610490"/>
    <lineage>
        <taxon>Bacteria</taxon>
        <taxon>Bacillati</taxon>
        <taxon>Bacillota</taxon>
        <taxon>Bacilli</taxon>
        <taxon>Bacillales</taxon>
        <taxon>Fictibacillaceae</taxon>
        <taxon>Fictibacillus</taxon>
    </lineage>
</organism>
<reference evidence="1 2" key="1">
    <citation type="submission" date="2024-06" db="EMBL/GenBank/DDBJ databases">
        <title>Genomic Encyclopedia of Type Strains, Phase IV (KMG-IV): sequencing the most valuable type-strain genomes for metagenomic binning, comparative biology and taxonomic classification.</title>
        <authorList>
            <person name="Goeker M."/>
        </authorList>
    </citation>
    <scope>NUCLEOTIDE SEQUENCE [LARGE SCALE GENOMIC DNA]</scope>
    <source>
        <strain evidence="1 2">DSM 100124</strain>
    </source>
</reference>
<proteinExistence type="predicted"/>
<sequence>MTTDNNVKKHKKFLETIDKTNYLIAYKDKYYSVIGYFKFGQTKGYLILNKDGSVCARQQSIQPFKMFMVFNSYMLSFSTVGLEEINKPTGAFQDTINLLQNSLTINQRIKDKVTHVISVLEKLDKGFNRLREIYEEVKRVFNNEVKARSILDEEIVNRISDLMTEFTERQYEHLYLQIGLKETYASILNEISNKDSKDNQEKKQIKEMQKLLRYLVEDEYQNNLKNSLIDFETNIHGKQVSFFTENHEQWKEKLNSNSHEKMENDFNNDILNMLRN</sequence>
<name>A0ABV2LNU9_9BACL</name>
<dbReference type="EMBL" id="JBEPMP010000004">
    <property type="protein sequence ID" value="MET3730249.1"/>
    <property type="molecule type" value="Genomic_DNA"/>
</dbReference>
<protein>
    <submittedName>
        <fullName evidence="1">Ni,Fe-hydrogenase III component G</fullName>
    </submittedName>
</protein>
<keyword evidence="2" id="KW-1185">Reference proteome</keyword>
<dbReference type="RefSeq" id="WP_198769387.1">
    <property type="nucleotide sequence ID" value="NZ_JAEACF010000004.1"/>
</dbReference>